<evidence type="ECO:0000256" key="4">
    <source>
        <dbReference type="ARBA" id="ARBA00022777"/>
    </source>
</evidence>
<dbReference type="RefSeq" id="WP_168071737.1">
    <property type="nucleotide sequence ID" value="NZ_BAAAQJ010000003.1"/>
</dbReference>
<dbReference type="FunFam" id="3.40.1160.10:FF:000007">
    <property type="entry name" value="Carbamate kinase"/>
    <property type="match status" value="1"/>
</dbReference>
<dbReference type="CDD" id="cd04235">
    <property type="entry name" value="AAK_CK"/>
    <property type="match status" value="1"/>
</dbReference>
<dbReference type="InterPro" id="IPR036393">
    <property type="entry name" value="AceGlu_kinase-like_sf"/>
</dbReference>
<dbReference type="GO" id="GO:0008804">
    <property type="term" value="F:carbamate kinase activity"/>
    <property type="evidence" value="ECO:0007669"/>
    <property type="project" value="UniProtKB-EC"/>
</dbReference>
<dbReference type="NCBIfam" id="NF009007">
    <property type="entry name" value="PRK12352.1"/>
    <property type="match status" value="1"/>
</dbReference>
<dbReference type="InterPro" id="IPR003964">
    <property type="entry name" value="Carb_kinase"/>
</dbReference>
<evidence type="ECO:0000256" key="3">
    <source>
        <dbReference type="ARBA" id="ARBA00022679"/>
    </source>
</evidence>
<sequence length="320" mass="32942">MLRTAVVALGGNAFTREHQSGTYEEMASNAHAMAAAVHGLRQAGWRVVVVHGNGPQVGNLAIQQDAGEPLVPGLPLFALGSMTQGMLGSLFCLALREVCGDDSPDVVAVVTHMRVDARDPAFDHPTKPIGPFFSAAAAQELAQAKGWQVVEDAGRGYRRVVPSPAPVEIVEARGITRLLDEGFVVVAAGGGGIPVTDHNGRLAGVEAVIDKDLAAALLAVDIGAHALVLVTGVDAVMLDFGTPRQRAITTASTADMRQHLLDGQFPEGSMAPKVRACLEFLDAGGGCAVITCPELAPSVLAGHSTAGTRIVSTLASQGAA</sequence>
<dbReference type="Proteomes" id="UP000653674">
    <property type="component" value="Unassembled WGS sequence"/>
</dbReference>
<evidence type="ECO:0000313" key="8">
    <source>
        <dbReference type="EMBL" id="GIG73102.1"/>
    </source>
</evidence>
<keyword evidence="9" id="KW-1185">Reference proteome</keyword>
<evidence type="ECO:0000256" key="1">
    <source>
        <dbReference type="ARBA" id="ARBA00011066"/>
    </source>
</evidence>
<dbReference type="SUPFAM" id="SSF53633">
    <property type="entry name" value="Carbamate kinase-like"/>
    <property type="match status" value="1"/>
</dbReference>
<dbReference type="PANTHER" id="PTHR30409">
    <property type="entry name" value="CARBAMATE KINASE"/>
    <property type="match status" value="1"/>
</dbReference>
<comment type="catalytic activity">
    <reaction evidence="5">
        <text>hydrogencarbonate + NH4(+) + ATP = carbamoyl phosphate + ADP + H2O + H(+)</text>
        <dbReference type="Rhea" id="RHEA:10152"/>
        <dbReference type="ChEBI" id="CHEBI:15377"/>
        <dbReference type="ChEBI" id="CHEBI:15378"/>
        <dbReference type="ChEBI" id="CHEBI:17544"/>
        <dbReference type="ChEBI" id="CHEBI:28938"/>
        <dbReference type="ChEBI" id="CHEBI:30616"/>
        <dbReference type="ChEBI" id="CHEBI:58228"/>
        <dbReference type="ChEBI" id="CHEBI:456216"/>
        <dbReference type="EC" id="2.7.2.2"/>
    </reaction>
</comment>
<feature type="domain" description="Aspartate/glutamate/uridylate kinase" evidence="7">
    <location>
        <begin position="4"/>
        <end position="289"/>
    </location>
</feature>
<dbReference type="PIRSF" id="PIRSF000723">
    <property type="entry name" value="Carbamate_kin"/>
    <property type="match status" value="1"/>
</dbReference>
<evidence type="ECO:0000259" key="7">
    <source>
        <dbReference type="Pfam" id="PF00696"/>
    </source>
</evidence>
<name>A0A8J3LJU0_9ACTN</name>
<reference evidence="8" key="1">
    <citation type="submission" date="2021-01" db="EMBL/GenBank/DDBJ databases">
        <title>Whole genome shotgun sequence of Planosporangium flavigriseum NBRC 105377.</title>
        <authorList>
            <person name="Komaki H."/>
            <person name="Tamura T."/>
        </authorList>
    </citation>
    <scope>NUCLEOTIDE SEQUENCE</scope>
    <source>
        <strain evidence="8">NBRC 105377</strain>
    </source>
</reference>
<evidence type="ECO:0000313" key="9">
    <source>
        <dbReference type="Proteomes" id="UP000653674"/>
    </source>
</evidence>
<dbReference type="PRINTS" id="PR01469">
    <property type="entry name" value="CARBMTKINASE"/>
</dbReference>
<organism evidence="8 9">
    <name type="scientific">Planosporangium flavigriseum</name>
    <dbReference type="NCBI Taxonomy" id="373681"/>
    <lineage>
        <taxon>Bacteria</taxon>
        <taxon>Bacillati</taxon>
        <taxon>Actinomycetota</taxon>
        <taxon>Actinomycetes</taxon>
        <taxon>Micromonosporales</taxon>
        <taxon>Micromonosporaceae</taxon>
        <taxon>Planosporangium</taxon>
    </lineage>
</organism>
<dbReference type="AlphaFoldDB" id="A0A8J3LJU0"/>
<evidence type="ECO:0000256" key="6">
    <source>
        <dbReference type="PIRNR" id="PIRNR000723"/>
    </source>
</evidence>
<protein>
    <recommendedName>
        <fullName evidence="2 6">Carbamate kinase</fullName>
    </recommendedName>
</protein>
<comment type="caution">
    <text evidence="8">The sequence shown here is derived from an EMBL/GenBank/DDBJ whole genome shotgun (WGS) entry which is preliminary data.</text>
</comment>
<comment type="similarity">
    <text evidence="1 6">Belongs to the carbamate kinase family.</text>
</comment>
<evidence type="ECO:0000256" key="2">
    <source>
        <dbReference type="ARBA" id="ARBA00013070"/>
    </source>
</evidence>
<dbReference type="InterPro" id="IPR001048">
    <property type="entry name" value="Asp/Glu/Uridylate_kinase"/>
</dbReference>
<evidence type="ECO:0000256" key="5">
    <source>
        <dbReference type="ARBA" id="ARBA00048467"/>
    </source>
</evidence>
<gene>
    <name evidence="8" type="ORF">Pfl04_15060</name>
</gene>
<proteinExistence type="inferred from homology"/>
<dbReference type="GO" id="GO:0019546">
    <property type="term" value="P:L-arginine deiminase pathway"/>
    <property type="evidence" value="ECO:0007669"/>
    <property type="project" value="TreeGrafter"/>
</dbReference>
<dbReference type="Pfam" id="PF00696">
    <property type="entry name" value="AA_kinase"/>
    <property type="match status" value="1"/>
</dbReference>
<dbReference type="PANTHER" id="PTHR30409:SF1">
    <property type="entry name" value="CARBAMATE KINASE-RELATED"/>
    <property type="match status" value="1"/>
</dbReference>
<keyword evidence="4 6" id="KW-0418">Kinase</keyword>
<keyword evidence="3 6" id="KW-0808">Transferase</keyword>
<dbReference type="Gene3D" id="3.40.1160.10">
    <property type="entry name" value="Acetylglutamate kinase-like"/>
    <property type="match status" value="1"/>
</dbReference>
<accession>A0A8J3LJU0</accession>
<dbReference type="GO" id="GO:0005829">
    <property type="term" value="C:cytosol"/>
    <property type="evidence" value="ECO:0007669"/>
    <property type="project" value="TreeGrafter"/>
</dbReference>
<dbReference type="EMBL" id="BONU01000007">
    <property type="protein sequence ID" value="GIG73102.1"/>
    <property type="molecule type" value="Genomic_DNA"/>
</dbReference>